<dbReference type="AlphaFoldDB" id="A0A8H3FJE7"/>
<name>A0A8H3FJE7_9LECA</name>
<evidence type="ECO:0000313" key="2">
    <source>
        <dbReference type="EMBL" id="CAF9924810.1"/>
    </source>
</evidence>
<comment type="caution">
    <text evidence="2">The sequence shown here is derived from an EMBL/GenBank/DDBJ whole genome shotgun (WGS) entry which is preliminary data.</text>
</comment>
<feature type="region of interest" description="Disordered" evidence="1">
    <location>
        <begin position="139"/>
        <end position="183"/>
    </location>
</feature>
<gene>
    <name evidence="2" type="ORF">GOMPHAMPRED_003717</name>
</gene>
<organism evidence="2 3">
    <name type="scientific">Gomphillus americanus</name>
    <dbReference type="NCBI Taxonomy" id="1940652"/>
    <lineage>
        <taxon>Eukaryota</taxon>
        <taxon>Fungi</taxon>
        <taxon>Dikarya</taxon>
        <taxon>Ascomycota</taxon>
        <taxon>Pezizomycotina</taxon>
        <taxon>Lecanoromycetes</taxon>
        <taxon>OSLEUM clade</taxon>
        <taxon>Ostropomycetidae</taxon>
        <taxon>Ostropales</taxon>
        <taxon>Graphidaceae</taxon>
        <taxon>Gomphilloideae</taxon>
        <taxon>Gomphillus</taxon>
    </lineage>
</organism>
<evidence type="ECO:0000256" key="1">
    <source>
        <dbReference type="SAM" id="MobiDB-lite"/>
    </source>
</evidence>
<evidence type="ECO:0000313" key="3">
    <source>
        <dbReference type="Proteomes" id="UP000664169"/>
    </source>
</evidence>
<accession>A0A8H3FJE7</accession>
<feature type="compositionally biased region" description="Low complexity" evidence="1">
    <location>
        <begin position="139"/>
        <end position="165"/>
    </location>
</feature>
<dbReference type="Proteomes" id="UP000664169">
    <property type="component" value="Unassembled WGS sequence"/>
</dbReference>
<reference evidence="2" key="1">
    <citation type="submission" date="2021-03" db="EMBL/GenBank/DDBJ databases">
        <authorList>
            <person name="Tagirdzhanova G."/>
        </authorList>
    </citation>
    <scope>NUCLEOTIDE SEQUENCE</scope>
</reference>
<sequence length="223" mass="24780">MTTSAPSSRYQIIFTIPEVYRAKQILYNTPISYQSIFIPYTNQMHFNPLLTTSILALTTSATAWNNQDSYDLYTRDVNGLYGRDYIYDDENLYARDAEPEFLDWDIDTLHPRDAYELGLETATQYLAARDAYPYPSAPMKGAAPAKPGAGSGKAATPAKPAAMSPGAQQAKAKHDLSATASKQKLQLMKDEKALSQTLSKESKMGMSSGLFGRAAESEWDWEY</sequence>
<dbReference type="EMBL" id="CAJPDQ010000022">
    <property type="protein sequence ID" value="CAF9924810.1"/>
    <property type="molecule type" value="Genomic_DNA"/>
</dbReference>
<proteinExistence type="predicted"/>
<protein>
    <submittedName>
        <fullName evidence="2">Uncharacterized protein</fullName>
    </submittedName>
</protein>
<keyword evidence="3" id="KW-1185">Reference proteome</keyword>